<sequence length="79" mass="8921">MIDYSAALNTLESDSCRVKSLEDENVANENIPRERKKSIDNPLISPDKTKEKSNLSEWHCASNFLEFSIQLETEPGVGH</sequence>
<dbReference type="EMBL" id="JAWJWF010000051">
    <property type="protein sequence ID" value="KAK6617646.1"/>
    <property type="molecule type" value="Genomic_DNA"/>
</dbReference>
<accession>A0ABR1AEH3</accession>
<organism evidence="2 3">
    <name type="scientific">Polyplax serrata</name>
    <name type="common">Common mouse louse</name>
    <dbReference type="NCBI Taxonomy" id="468196"/>
    <lineage>
        <taxon>Eukaryota</taxon>
        <taxon>Metazoa</taxon>
        <taxon>Ecdysozoa</taxon>
        <taxon>Arthropoda</taxon>
        <taxon>Hexapoda</taxon>
        <taxon>Insecta</taxon>
        <taxon>Pterygota</taxon>
        <taxon>Neoptera</taxon>
        <taxon>Paraneoptera</taxon>
        <taxon>Psocodea</taxon>
        <taxon>Troctomorpha</taxon>
        <taxon>Phthiraptera</taxon>
        <taxon>Anoplura</taxon>
        <taxon>Polyplacidae</taxon>
        <taxon>Polyplax</taxon>
    </lineage>
</organism>
<feature type="region of interest" description="Disordered" evidence="1">
    <location>
        <begin position="24"/>
        <end position="52"/>
    </location>
</feature>
<proteinExistence type="predicted"/>
<gene>
    <name evidence="2" type="ORF">RUM44_005234</name>
</gene>
<comment type="caution">
    <text evidence="2">The sequence shown here is derived from an EMBL/GenBank/DDBJ whole genome shotgun (WGS) entry which is preliminary data.</text>
</comment>
<evidence type="ECO:0000313" key="3">
    <source>
        <dbReference type="Proteomes" id="UP001359485"/>
    </source>
</evidence>
<keyword evidence="3" id="KW-1185">Reference proteome</keyword>
<evidence type="ECO:0000256" key="1">
    <source>
        <dbReference type="SAM" id="MobiDB-lite"/>
    </source>
</evidence>
<dbReference type="Proteomes" id="UP001359485">
    <property type="component" value="Unassembled WGS sequence"/>
</dbReference>
<reference evidence="2 3" key="1">
    <citation type="submission" date="2023-09" db="EMBL/GenBank/DDBJ databases">
        <title>Genomes of two closely related lineages of the louse Polyplax serrata with different host specificities.</title>
        <authorList>
            <person name="Martinu J."/>
            <person name="Tarabai H."/>
            <person name="Stefka J."/>
            <person name="Hypsa V."/>
        </authorList>
    </citation>
    <scope>NUCLEOTIDE SEQUENCE [LARGE SCALE GENOMIC DNA]</scope>
    <source>
        <strain evidence="2">98ZLc_SE</strain>
    </source>
</reference>
<evidence type="ECO:0000313" key="2">
    <source>
        <dbReference type="EMBL" id="KAK6617646.1"/>
    </source>
</evidence>
<protein>
    <submittedName>
        <fullName evidence="2">Uncharacterized protein</fullName>
    </submittedName>
</protein>
<name>A0ABR1AEH3_POLSC</name>